<evidence type="ECO:0000313" key="3">
    <source>
        <dbReference type="Proteomes" id="UP000199701"/>
    </source>
</evidence>
<name>A0A1I0NIR4_9FIRM</name>
<reference evidence="2 3" key="1">
    <citation type="submission" date="2016-10" db="EMBL/GenBank/DDBJ databases">
        <authorList>
            <person name="de Groot N.N."/>
        </authorList>
    </citation>
    <scope>NUCLEOTIDE SEQUENCE [LARGE SCALE GENOMIC DNA]</scope>
    <source>
        <strain evidence="2 3">DSM 9179</strain>
    </source>
</reference>
<gene>
    <name evidence="2" type="ORF">SAMN05421659_103125</name>
</gene>
<sequence>MNIVILITIFVVGFILLVLYSLIRVSSEAERYYEKLDQENQIKEKKQNGK</sequence>
<evidence type="ECO:0000256" key="1">
    <source>
        <dbReference type="SAM" id="Phobius"/>
    </source>
</evidence>
<accession>A0A1I0NIR4</accession>
<organism evidence="2 3">
    <name type="scientific">[Clostridium] fimetarium</name>
    <dbReference type="NCBI Taxonomy" id="99656"/>
    <lineage>
        <taxon>Bacteria</taxon>
        <taxon>Bacillati</taxon>
        <taxon>Bacillota</taxon>
        <taxon>Clostridia</taxon>
        <taxon>Lachnospirales</taxon>
        <taxon>Lachnospiraceae</taxon>
    </lineage>
</organism>
<keyword evidence="3" id="KW-1185">Reference proteome</keyword>
<protein>
    <submittedName>
        <fullName evidence="2">Uncharacterized protein</fullName>
    </submittedName>
</protein>
<evidence type="ECO:0000313" key="2">
    <source>
        <dbReference type="EMBL" id="SEW01083.1"/>
    </source>
</evidence>
<proteinExistence type="predicted"/>
<keyword evidence="1" id="KW-0812">Transmembrane</keyword>
<keyword evidence="1" id="KW-1133">Transmembrane helix</keyword>
<feature type="transmembrane region" description="Helical" evidence="1">
    <location>
        <begin position="6"/>
        <end position="23"/>
    </location>
</feature>
<keyword evidence="1" id="KW-0472">Membrane</keyword>
<dbReference type="EMBL" id="FOJI01000003">
    <property type="protein sequence ID" value="SEW01083.1"/>
    <property type="molecule type" value="Genomic_DNA"/>
</dbReference>
<dbReference type="Proteomes" id="UP000199701">
    <property type="component" value="Unassembled WGS sequence"/>
</dbReference>
<dbReference type="AlphaFoldDB" id="A0A1I0NIR4"/>
<dbReference type="RefSeq" id="WP_170841292.1">
    <property type="nucleotide sequence ID" value="NZ_FOJI01000003.1"/>
</dbReference>